<sequence length="204" mass="22791">MMKKTFFITALLLCIAIVCNAQTATNARKVLDKTAAIVGSKNGATADFKISNKKLGTTSGTLSIKGNKFYAHTSKAIMWYNGKTQWSYLTSTNEVNISTPNPAQQMAMNPYTFINLYKSGYNLALKTVGADYQVHMKAQNAKQSIAEVYILINRSTYKPKQVKMKRGGEWTTITVSNFKNQKLADRIFTFQSKDFPTAEVVDLR</sequence>
<dbReference type="PANTHER" id="PTHR35869">
    <property type="entry name" value="OUTER-MEMBRANE LIPOPROTEIN CARRIER PROTEIN"/>
    <property type="match status" value="1"/>
</dbReference>
<feature type="chain" id="PRO_5003954840" evidence="2">
    <location>
        <begin position="24"/>
        <end position="204"/>
    </location>
</feature>
<evidence type="ECO:0000256" key="2">
    <source>
        <dbReference type="SAM" id="SignalP"/>
    </source>
</evidence>
<dbReference type="InterPro" id="IPR004564">
    <property type="entry name" value="OM_lipoprot_carrier_LolA-like"/>
</dbReference>
<protein>
    <submittedName>
        <fullName evidence="3">Outer membrane lipoprotein carrier protein LolA</fullName>
    </submittedName>
</protein>
<accession>L1N940</accession>
<feature type="signal peptide" evidence="2">
    <location>
        <begin position="1"/>
        <end position="23"/>
    </location>
</feature>
<dbReference type="Proteomes" id="UP000010433">
    <property type="component" value="Unassembled WGS sequence"/>
</dbReference>
<dbReference type="SUPFAM" id="SSF89392">
    <property type="entry name" value="Prokaryotic lipoproteins and lipoprotein localization factors"/>
    <property type="match status" value="1"/>
</dbReference>
<organism evidence="3 4">
    <name type="scientific">Hoylesella saccharolytica F0055</name>
    <dbReference type="NCBI Taxonomy" id="1127699"/>
    <lineage>
        <taxon>Bacteria</taxon>
        <taxon>Pseudomonadati</taxon>
        <taxon>Bacteroidota</taxon>
        <taxon>Bacteroidia</taxon>
        <taxon>Bacteroidales</taxon>
        <taxon>Prevotellaceae</taxon>
        <taxon>Hoylesella</taxon>
    </lineage>
</organism>
<dbReference type="PANTHER" id="PTHR35869:SF1">
    <property type="entry name" value="OUTER-MEMBRANE LIPOPROTEIN CARRIER PROTEIN"/>
    <property type="match status" value="1"/>
</dbReference>
<keyword evidence="1 2" id="KW-0732">Signal</keyword>
<dbReference type="CDD" id="cd16325">
    <property type="entry name" value="LolA"/>
    <property type="match status" value="1"/>
</dbReference>
<dbReference type="PATRIC" id="fig|1127699.3.peg.1321"/>
<keyword evidence="4" id="KW-1185">Reference proteome</keyword>
<evidence type="ECO:0000256" key="1">
    <source>
        <dbReference type="ARBA" id="ARBA00022729"/>
    </source>
</evidence>
<comment type="caution">
    <text evidence="3">The sequence shown here is derived from an EMBL/GenBank/DDBJ whole genome shotgun (WGS) entry which is preliminary data.</text>
</comment>
<dbReference type="OrthoDB" id="9810685at2"/>
<dbReference type="Pfam" id="PF16584">
    <property type="entry name" value="LolA_2"/>
    <property type="match status" value="1"/>
</dbReference>
<dbReference type="HOGENOM" id="CLU_105362_1_0_10"/>
<dbReference type="AlphaFoldDB" id="L1N940"/>
<proteinExistence type="predicted"/>
<dbReference type="STRING" id="1127699.HMPREF9151_01429"/>
<gene>
    <name evidence="3" type="ORF">HMPREF9151_01429</name>
</gene>
<name>L1N940_9BACT</name>
<keyword evidence="3" id="KW-0449">Lipoprotein</keyword>
<dbReference type="InterPro" id="IPR029046">
    <property type="entry name" value="LolA/LolB/LppX"/>
</dbReference>
<dbReference type="EMBL" id="AMEP01000094">
    <property type="protein sequence ID" value="EKY00029.1"/>
    <property type="molecule type" value="Genomic_DNA"/>
</dbReference>
<dbReference type="Gene3D" id="2.50.20.10">
    <property type="entry name" value="Lipoprotein localisation LolA/LolB/LppX"/>
    <property type="match status" value="1"/>
</dbReference>
<evidence type="ECO:0000313" key="3">
    <source>
        <dbReference type="EMBL" id="EKY00029.1"/>
    </source>
</evidence>
<evidence type="ECO:0000313" key="4">
    <source>
        <dbReference type="Proteomes" id="UP000010433"/>
    </source>
</evidence>
<dbReference type="RefSeq" id="WP_009162743.1">
    <property type="nucleotide sequence ID" value="NZ_KB291002.1"/>
</dbReference>
<reference evidence="3 4" key="1">
    <citation type="submission" date="2012-05" db="EMBL/GenBank/DDBJ databases">
        <authorList>
            <person name="Weinstock G."/>
            <person name="Sodergren E."/>
            <person name="Lobos E.A."/>
            <person name="Fulton L."/>
            <person name="Fulton R."/>
            <person name="Courtney L."/>
            <person name="Fronick C."/>
            <person name="O'Laughlin M."/>
            <person name="Godfrey J."/>
            <person name="Wilson R.M."/>
            <person name="Miner T."/>
            <person name="Farmer C."/>
            <person name="Delehaunty K."/>
            <person name="Cordes M."/>
            <person name="Minx P."/>
            <person name="Tomlinson C."/>
            <person name="Chen J."/>
            <person name="Wollam A."/>
            <person name="Pepin K.H."/>
            <person name="Bhonagiri V."/>
            <person name="Zhang X."/>
            <person name="Suruliraj S."/>
            <person name="Warren W."/>
            <person name="Mitreva M."/>
            <person name="Mardis E.R."/>
            <person name="Wilson R.K."/>
        </authorList>
    </citation>
    <scope>NUCLEOTIDE SEQUENCE [LARGE SCALE GENOMIC DNA]</scope>
    <source>
        <strain evidence="3 4">F0055</strain>
    </source>
</reference>